<dbReference type="InterPro" id="IPR013097">
    <property type="entry name" value="Dabb"/>
</dbReference>
<gene>
    <name evidence="2" type="ORF">SAMN05661099_2679</name>
</gene>
<organism evidence="2 3">
    <name type="scientific">Daejeonella lutea</name>
    <dbReference type="NCBI Taxonomy" id="572036"/>
    <lineage>
        <taxon>Bacteria</taxon>
        <taxon>Pseudomonadati</taxon>
        <taxon>Bacteroidota</taxon>
        <taxon>Sphingobacteriia</taxon>
        <taxon>Sphingobacteriales</taxon>
        <taxon>Sphingobacteriaceae</taxon>
        <taxon>Daejeonella</taxon>
    </lineage>
</organism>
<dbReference type="SUPFAM" id="SSF54909">
    <property type="entry name" value="Dimeric alpha+beta barrel"/>
    <property type="match status" value="1"/>
</dbReference>
<evidence type="ECO:0000259" key="1">
    <source>
        <dbReference type="PROSITE" id="PS51502"/>
    </source>
</evidence>
<name>A0A1T5DWU2_9SPHI</name>
<dbReference type="InterPro" id="IPR011008">
    <property type="entry name" value="Dimeric_a/b-barrel"/>
</dbReference>
<dbReference type="Pfam" id="PF07876">
    <property type="entry name" value="Dabb"/>
    <property type="match status" value="1"/>
</dbReference>
<dbReference type="AlphaFoldDB" id="A0A1T5DWU2"/>
<reference evidence="3" key="1">
    <citation type="submission" date="2017-02" db="EMBL/GenBank/DDBJ databases">
        <authorList>
            <person name="Varghese N."/>
            <person name="Submissions S."/>
        </authorList>
    </citation>
    <scope>NUCLEOTIDE SEQUENCE [LARGE SCALE GENOMIC DNA]</scope>
    <source>
        <strain evidence="3">DSM 22385</strain>
    </source>
</reference>
<protein>
    <submittedName>
        <fullName evidence="2">Stress responsive A/B Barrel Domain</fullName>
    </submittedName>
</protein>
<evidence type="ECO:0000313" key="3">
    <source>
        <dbReference type="Proteomes" id="UP000189981"/>
    </source>
</evidence>
<dbReference type="EMBL" id="FUYR01000002">
    <property type="protein sequence ID" value="SKB76105.1"/>
    <property type="molecule type" value="Genomic_DNA"/>
</dbReference>
<evidence type="ECO:0000313" key="2">
    <source>
        <dbReference type="EMBL" id="SKB76105.1"/>
    </source>
</evidence>
<dbReference type="OrthoDB" id="7189263at2"/>
<keyword evidence="3" id="KW-1185">Reference proteome</keyword>
<accession>A0A1T5DWU2</accession>
<dbReference type="SMART" id="SM00886">
    <property type="entry name" value="Dabb"/>
    <property type="match status" value="1"/>
</dbReference>
<dbReference type="Gene3D" id="3.30.70.100">
    <property type="match status" value="1"/>
</dbReference>
<dbReference type="Proteomes" id="UP000189981">
    <property type="component" value="Unassembled WGS sequence"/>
</dbReference>
<sequence>MVKSNRRKFIVTAAGLAATTVVNGTPNMDTEKGNIAHQVYFWLKNPGSEEDRELLIKGIKTLRQIDSVQKLTIGIVAATEKRSVIDDSWGVSELALFKDLAGQAAYQIHPIHLDFVKNYSHLWSKVVIYDSLEV</sequence>
<proteinExistence type="predicted"/>
<dbReference type="STRING" id="572036.SAMN05661099_2679"/>
<dbReference type="RefSeq" id="WP_079703159.1">
    <property type="nucleotide sequence ID" value="NZ_FUYR01000002.1"/>
</dbReference>
<dbReference type="PROSITE" id="PS51502">
    <property type="entry name" value="S_R_A_B_BARREL"/>
    <property type="match status" value="1"/>
</dbReference>
<feature type="domain" description="Stress-response A/B barrel" evidence="1">
    <location>
        <begin position="35"/>
        <end position="131"/>
    </location>
</feature>